<dbReference type="Gene3D" id="1.10.150.670">
    <property type="entry name" value="Crossover junction endonuclease EME1, DNA-binding domain"/>
    <property type="match status" value="1"/>
</dbReference>
<evidence type="ECO:0000313" key="18">
    <source>
        <dbReference type="Proteomes" id="UP000054564"/>
    </source>
</evidence>
<dbReference type="SUPFAM" id="SSF52980">
    <property type="entry name" value="Restriction endonuclease-like"/>
    <property type="match status" value="1"/>
</dbReference>
<feature type="compositionally biased region" description="Low complexity" evidence="15">
    <location>
        <begin position="419"/>
        <end position="428"/>
    </location>
</feature>
<keyword evidence="6 14" id="KW-0255">Endonuclease</keyword>
<dbReference type="GO" id="GO:0003677">
    <property type="term" value="F:DNA binding"/>
    <property type="evidence" value="ECO:0007669"/>
    <property type="project" value="UniProtKB-UniRule"/>
</dbReference>
<keyword evidence="7 14" id="KW-0227">DNA damage</keyword>
<dbReference type="OrthoDB" id="5963188at2759"/>
<keyword evidence="4 14" id="KW-0540">Nuclease</keyword>
<feature type="compositionally biased region" description="Polar residues" evidence="15">
    <location>
        <begin position="356"/>
        <end position="418"/>
    </location>
</feature>
<sequence length="1204" mass="132865">MAPTTSLNAEWATWVQEASDHAAANGSRSCDTYKRAARAIRLHNQALHHPKQALALVGVGEGVVRLLTARLREKCNDTGDPFPTEPASLKDKRKNSTGNANRPKKRARASLTAEERALDSCSSNNGYDDQENAPGPSNRTKDTSTTGGQSKKKGNPRKPRRRKGEQLTAAERALDDCSSDDNSQPPAAGSKTTSQPSPPRPKSRTSTTTEKKKYIPKRRTGCWGILVALAILTTERTGPFTKQEIIEHAQEYCESSYTERGSRGGGAGNSGHYTAWNMKKLLAEGLSLSKPGRPAKFTLTQPGFEVASILAEKEDLSLVPFDKSKLPVGDNLTIIDNSHNLDEFDSVGEFLLPMRASSSKAPPTKNNVKTNTRAPHNASTSCDLASSQKPRNTIGNQPSFSQRNRLLTNPTADSGITCSNTNSNQSSNRLPHHRGPFEFWYLNRAGLRVRTMDDADTQMHPRTYETLYQVEFSASQSSHPVKRSSIVDEDPLRPTISSESGGIGGGHHMIGWMYEGKAIPNCPGFGLSTHSPTLSTSTVAPTTNSLPSSNINIVPQASSSIPLNDHRPHPPSPDYDPTINDIQGEDEVESYFEQLSQTPRYQSTISPPERLFKPSSSGSITPAGGSVPSIDSEAEQVSTKPATSLGGTLRPNMHNNRSGSCEIVLSGRTGLSETVVGWSASNSPDDHHHNQQDVSENSISVSSNNSNCRSLIGNLKRTMSNNSSENQPTHTSSVLGGIPSSNRTLVPLKRTPSNFSDNLPSTIRKPSDDGIPSSRTFVNLKRIPSTFSESRSSIRKSSAGDGLPSRRTLVNLKRTSSTLSENLFSKSTQTVMDFQPEVWKAGSYDIVLVLDHREVRAVNDREAFFKLCVDKADALNSSFSGHHENRNPVRVVQRALVLGDAIWIAVNHLDNREVVLDSIVERKRLDDLCASIKDNRFEEQKARLKRSGLRDPIYLVEAYNSHSNHESNGQMIYTSKFETMLLNDFQLEATADWKASVEFLIRRTEVLRDLHRNIDLSIIPESEIDRTTYLSKLSHLRTMKEGEGEDGEKARYWVTEYNSFEMLNHKSATLTVRELWARMIHCLPGMSASKVTSFVEHWPTPVEFWNDVKTHDKKDNHDTLDPSNIVDKHPWSWIDRISNLPIPSSSVNNNLEDESFDSFSGNTSTNNSSCTSARIGPALSKRLWELYTLSSYDSESSHDHSSSP</sequence>
<evidence type="ECO:0000256" key="11">
    <source>
        <dbReference type="ARBA" id="ARBA00023204"/>
    </source>
</evidence>
<dbReference type="InterPro" id="IPR011335">
    <property type="entry name" value="Restrct_endonuc-II-like"/>
</dbReference>
<dbReference type="SMART" id="SM00891">
    <property type="entry name" value="ERCC4"/>
    <property type="match status" value="1"/>
</dbReference>
<evidence type="ECO:0000256" key="2">
    <source>
        <dbReference type="ARBA" id="ARBA00004123"/>
    </source>
</evidence>
<dbReference type="InterPro" id="IPR036388">
    <property type="entry name" value="WH-like_DNA-bd_sf"/>
</dbReference>
<dbReference type="GO" id="GO:0000727">
    <property type="term" value="P:double-strand break repair via break-induced replication"/>
    <property type="evidence" value="ECO:0007669"/>
    <property type="project" value="UniProtKB-UniRule"/>
</dbReference>
<name>A0A0L0VXT2_9BASI</name>
<comment type="cofactor">
    <cofactor evidence="1 14">
        <name>Mg(2+)</name>
        <dbReference type="ChEBI" id="CHEBI:18420"/>
    </cofactor>
</comment>
<dbReference type="GO" id="GO:0000712">
    <property type="term" value="P:resolution of meiotic recombination intermediates"/>
    <property type="evidence" value="ECO:0007669"/>
    <property type="project" value="TreeGrafter"/>
</dbReference>
<reference evidence="18" key="1">
    <citation type="submission" date="2014-03" db="EMBL/GenBank/DDBJ databases">
        <title>The Genome Sequence of Puccinia striiformis f. sp. tritici PST-78.</title>
        <authorList>
            <consortium name="The Broad Institute Genome Sequencing Platform"/>
            <person name="Cuomo C."/>
            <person name="Hulbert S."/>
            <person name="Chen X."/>
            <person name="Walker B."/>
            <person name="Young S.K."/>
            <person name="Zeng Q."/>
            <person name="Gargeya S."/>
            <person name="Fitzgerald M."/>
            <person name="Haas B."/>
            <person name="Abouelleil A."/>
            <person name="Alvarado L."/>
            <person name="Arachchi H.M."/>
            <person name="Berlin A.M."/>
            <person name="Chapman S.B."/>
            <person name="Goldberg J."/>
            <person name="Griggs A."/>
            <person name="Gujja S."/>
            <person name="Hansen M."/>
            <person name="Howarth C."/>
            <person name="Imamovic A."/>
            <person name="Larimer J."/>
            <person name="McCowan C."/>
            <person name="Montmayeur A."/>
            <person name="Murphy C."/>
            <person name="Neiman D."/>
            <person name="Pearson M."/>
            <person name="Priest M."/>
            <person name="Roberts A."/>
            <person name="Saif S."/>
            <person name="Shea T."/>
            <person name="Sisk P."/>
            <person name="Sykes S."/>
            <person name="Wortman J."/>
            <person name="Nusbaum C."/>
            <person name="Birren B."/>
        </authorList>
    </citation>
    <scope>NUCLEOTIDE SEQUENCE [LARGE SCALE GENOMIC DNA]</scope>
    <source>
        <strain evidence="18">race PST-78</strain>
    </source>
</reference>
<dbReference type="EMBL" id="AJIL01000015">
    <property type="protein sequence ID" value="KNF03840.1"/>
    <property type="molecule type" value="Genomic_DNA"/>
</dbReference>
<comment type="caution">
    <text evidence="17">The sequence shown here is derived from an EMBL/GenBank/DDBJ whole genome shotgun (WGS) entry which is preliminary data.</text>
</comment>
<comment type="subunit">
    <text evidence="14">Interacts with EME1.</text>
</comment>
<evidence type="ECO:0000313" key="17">
    <source>
        <dbReference type="EMBL" id="KNF03840.1"/>
    </source>
</evidence>
<evidence type="ECO:0000256" key="1">
    <source>
        <dbReference type="ARBA" id="ARBA00001946"/>
    </source>
</evidence>
<keyword evidence="18" id="KW-1185">Reference proteome</keyword>
<proteinExistence type="inferred from homology"/>
<feature type="region of interest" description="Disordered" evidence="15">
    <location>
        <begin position="678"/>
        <end position="705"/>
    </location>
</feature>
<dbReference type="GO" id="GO:0006308">
    <property type="term" value="P:DNA catabolic process"/>
    <property type="evidence" value="ECO:0007669"/>
    <property type="project" value="UniProtKB-UniRule"/>
</dbReference>
<dbReference type="Pfam" id="PF14716">
    <property type="entry name" value="HHH_8"/>
    <property type="match status" value="1"/>
</dbReference>
<keyword evidence="5 14" id="KW-0479">Metal-binding</keyword>
<feature type="region of interest" description="Disordered" evidence="15">
    <location>
        <begin position="356"/>
        <end position="432"/>
    </location>
</feature>
<dbReference type="InterPro" id="IPR027421">
    <property type="entry name" value="DNA_pol_lamdba_lyase_dom_sf"/>
</dbReference>
<dbReference type="InterPro" id="IPR006166">
    <property type="entry name" value="ERCC4_domain"/>
</dbReference>
<feature type="region of interest" description="Disordered" evidence="15">
    <location>
        <begin position="718"/>
        <end position="775"/>
    </location>
</feature>
<comment type="function">
    <text evidence="14">Interacts with EME1 to form a DNA structure-specific endonuclease with substrate preference for branched DNA structures with a 5'-end at the branch nick. Typical substrates include 3'-flap structures, D-loops, replication forks and nicked Holliday junctions. May be required in mitosis for the processing of stalled or collapsed replication fork intermediates. May be required in meiosis for the repair of meiosis-specific double strand breaks subsequent to single-end invasion (SEI).</text>
</comment>
<dbReference type="FunFam" id="1.10.10.10:FF:000307">
    <property type="entry name" value="Crossover junction endonuclease MUS81"/>
    <property type="match status" value="1"/>
</dbReference>
<keyword evidence="9 14" id="KW-0460">Magnesium</keyword>
<feature type="compositionally biased region" description="Polar residues" evidence="15">
    <location>
        <begin position="751"/>
        <end position="761"/>
    </location>
</feature>
<evidence type="ECO:0000256" key="6">
    <source>
        <dbReference type="ARBA" id="ARBA00022759"/>
    </source>
</evidence>
<keyword evidence="11 14" id="KW-0234">DNA repair</keyword>
<comment type="similarity">
    <text evidence="3 14">Belongs to the XPF family.</text>
</comment>
<keyword evidence="13" id="KW-0469">Meiosis</keyword>
<evidence type="ECO:0000256" key="3">
    <source>
        <dbReference type="ARBA" id="ARBA00010015"/>
    </source>
</evidence>
<dbReference type="GO" id="GO:0008821">
    <property type="term" value="F:crossover junction DNA endonuclease activity"/>
    <property type="evidence" value="ECO:0007669"/>
    <property type="project" value="UniProtKB-UniRule"/>
</dbReference>
<dbReference type="FunFam" id="3.40.50.10130:FF:000003">
    <property type="entry name" value="Crossover junction endonuclease MUS81"/>
    <property type="match status" value="1"/>
</dbReference>
<feature type="compositionally biased region" description="Low complexity" evidence="15">
    <location>
        <begin position="695"/>
        <end position="705"/>
    </location>
</feature>
<dbReference type="GO" id="GO:0031573">
    <property type="term" value="P:mitotic intra-S DNA damage checkpoint signaling"/>
    <property type="evidence" value="ECO:0007669"/>
    <property type="project" value="TreeGrafter"/>
</dbReference>
<evidence type="ECO:0000256" key="13">
    <source>
        <dbReference type="ARBA" id="ARBA00023254"/>
    </source>
</evidence>
<gene>
    <name evidence="17" type="ORF">PSTG_02933</name>
</gene>
<dbReference type="Proteomes" id="UP000054564">
    <property type="component" value="Unassembled WGS sequence"/>
</dbReference>
<feature type="compositionally biased region" description="Polar residues" evidence="15">
    <location>
        <begin position="635"/>
        <end position="646"/>
    </location>
</feature>
<feature type="domain" description="ERCC4" evidence="16">
    <location>
        <begin position="847"/>
        <end position="960"/>
    </location>
</feature>
<dbReference type="GO" id="GO:0048476">
    <property type="term" value="C:Holliday junction resolvase complex"/>
    <property type="evidence" value="ECO:0007669"/>
    <property type="project" value="UniProtKB-UniRule"/>
</dbReference>
<keyword evidence="12 14" id="KW-0539">Nucleus</keyword>
<evidence type="ECO:0000256" key="10">
    <source>
        <dbReference type="ARBA" id="ARBA00023172"/>
    </source>
</evidence>
<evidence type="ECO:0000256" key="12">
    <source>
        <dbReference type="ARBA" id="ARBA00023242"/>
    </source>
</evidence>
<evidence type="ECO:0000256" key="7">
    <source>
        <dbReference type="ARBA" id="ARBA00022763"/>
    </source>
</evidence>
<evidence type="ECO:0000256" key="5">
    <source>
        <dbReference type="ARBA" id="ARBA00022723"/>
    </source>
</evidence>
<dbReference type="GO" id="GO:0005634">
    <property type="term" value="C:nucleus"/>
    <property type="evidence" value="ECO:0007669"/>
    <property type="project" value="UniProtKB-SubCell"/>
</dbReference>
<dbReference type="CDD" id="cd20074">
    <property type="entry name" value="XPF_nuclease_Mus81"/>
    <property type="match status" value="1"/>
</dbReference>
<evidence type="ECO:0000256" key="9">
    <source>
        <dbReference type="ARBA" id="ARBA00022842"/>
    </source>
</evidence>
<dbReference type="PANTHER" id="PTHR13451:SF0">
    <property type="entry name" value="CROSSOVER JUNCTION ENDONUCLEASE MUS81"/>
    <property type="match status" value="1"/>
</dbReference>
<dbReference type="GO" id="GO:0048257">
    <property type="term" value="F:3'-flap endonuclease activity"/>
    <property type="evidence" value="ECO:0007669"/>
    <property type="project" value="TreeGrafter"/>
</dbReference>
<organism evidence="17 18">
    <name type="scientific">Puccinia striiformis f. sp. tritici PST-78</name>
    <dbReference type="NCBI Taxonomy" id="1165861"/>
    <lineage>
        <taxon>Eukaryota</taxon>
        <taxon>Fungi</taxon>
        <taxon>Dikarya</taxon>
        <taxon>Basidiomycota</taxon>
        <taxon>Pucciniomycotina</taxon>
        <taxon>Pucciniomycetes</taxon>
        <taxon>Pucciniales</taxon>
        <taxon>Pucciniaceae</taxon>
        <taxon>Puccinia</taxon>
    </lineage>
</organism>
<dbReference type="GO" id="GO:0046872">
    <property type="term" value="F:metal ion binding"/>
    <property type="evidence" value="ECO:0007669"/>
    <property type="project" value="UniProtKB-UniRule"/>
</dbReference>
<dbReference type="InterPro" id="IPR047417">
    <property type="entry name" value="WHD_MUS81"/>
</dbReference>
<dbReference type="InterPro" id="IPR010996">
    <property type="entry name" value="HHH_MUS81"/>
</dbReference>
<dbReference type="PANTHER" id="PTHR13451">
    <property type="entry name" value="CLASS II CROSSOVER JUNCTION ENDONUCLEASE MUS81"/>
    <property type="match status" value="1"/>
</dbReference>
<dbReference type="STRING" id="1165861.A0A0L0VXT2"/>
<dbReference type="CDD" id="cd21036">
    <property type="entry name" value="WH_MUS81"/>
    <property type="match status" value="1"/>
</dbReference>
<dbReference type="EC" id="3.1.22.-" evidence="14"/>
<feature type="compositionally biased region" description="Polar residues" evidence="15">
    <location>
        <begin position="135"/>
        <end position="149"/>
    </location>
</feature>
<dbReference type="Pfam" id="PF02732">
    <property type="entry name" value="ERCC4"/>
    <property type="match status" value="1"/>
</dbReference>
<protein>
    <recommendedName>
        <fullName evidence="14">Crossover junction endonuclease MUS81</fullName>
        <ecNumber evidence="14">3.1.22.-</ecNumber>
    </recommendedName>
</protein>
<evidence type="ECO:0000256" key="14">
    <source>
        <dbReference type="RuleBase" id="RU369042"/>
    </source>
</evidence>
<dbReference type="Gene3D" id="3.40.50.10130">
    <property type="match status" value="1"/>
</dbReference>
<evidence type="ECO:0000256" key="4">
    <source>
        <dbReference type="ARBA" id="ARBA00022722"/>
    </source>
</evidence>
<feature type="region of interest" description="Disordered" evidence="15">
    <location>
        <begin position="598"/>
        <end position="656"/>
    </location>
</feature>
<dbReference type="InterPro" id="IPR047416">
    <property type="entry name" value="XPF_nuclease_Mus81"/>
</dbReference>
<feature type="region of interest" description="Disordered" evidence="15">
    <location>
        <begin position="75"/>
        <end position="214"/>
    </location>
</feature>
<dbReference type="InterPro" id="IPR033309">
    <property type="entry name" value="Mus81"/>
</dbReference>
<dbReference type="InterPro" id="IPR042530">
    <property type="entry name" value="EME1/EME2_C"/>
</dbReference>
<feature type="compositionally biased region" description="Basic residues" evidence="15">
    <location>
        <begin position="150"/>
        <end position="163"/>
    </location>
</feature>
<evidence type="ECO:0000256" key="8">
    <source>
        <dbReference type="ARBA" id="ARBA00022801"/>
    </source>
</evidence>
<comment type="subcellular location">
    <subcellularLocation>
        <location evidence="2 14">Nucleus</location>
    </subcellularLocation>
</comment>
<dbReference type="Gene3D" id="1.10.150.110">
    <property type="entry name" value="DNA polymerase beta, N-terminal domain-like"/>
    <property type="match status" value="1"/>
</dbReference>
<dbReference type="Gene3D" id="1.10.10.10">
    <property type="entry name" value="Winged helix-like DNA-binding domain superfamily/Winged helix DNA-binding domain"/>
    <property type="match status" value="1"/>
</dbReference>
<evidence type="ECO:0000259" key="16">
    <source>
        <dbReference type="SMART" id="SM00891"/>
    </source>
</evidence>
<feature type="compositionally biased region" description="Polar residues" evidence="15">
    <location>
        <begin position="718"/>
        <end position="744"/>
    </location>
</feature>
<accession>A0A0L0VXT2</accession>
<keyword evidence="10 14" id="KW-0233">DNA recombination</keyword>
<keyword evidence="8 14" id="KW-0378">Hydrolase</keyword>
<dbReference type="AlphaFoldDB" id="A0A0L0VXT2"/>
<evidence type="ECO:0000256" key="15">
    <source>
        <dbReference type="SAM" id="MobiDB-lite"/>
    </source>
</evidence>